<evidence type="ECO:0000313" key="1">
    <source>
        <dbReference type="EMBL" id="CAB3734898.1"/>
    </source>
</evidence>
<keyword evidence="2" id="KW-1185">Reference proteome</keyword>
<protein>
    <submittedName>
        <fullName evidence="1">Uncharacterized protein</fullName>
    </submittedName>
</protein>
<organism evidence="1 2">
    <name type="scientific">Paraburkholderia sediminicola</name>
    <dbReference type="NCBI Taxonomy" id="458836"/>
    <lineage>
        <taxon>Bacteria</taxon>
        <taxon>Pseudomonadati</taxon>
        <taxon>Pseudomonadota</taxon>
        <taxon>Betaproteobacteria</taxon>
        <taxon>Burkholderiales</taxon>
        <taxon>Burkholderiaceae</taxon>
        <taxon>Paraburkholderia</taxon>
    </lineage>
</organism>
<dbReference type="Proteomes" id="UP000494255">
    <property type="component" value="Unassembled WGS sequence"/>
</dbReference>
<name>A0A6J5CGZ4_9BURK</name>
<accession>A0A6J5CGZ4</accession>
<sequence>MRPDQIVRTIRPLEQRHAHQRRGLEAEALLQIVGPPLRKPQRMHIEVLRVQRDALERQP</sequence>
<dbReference type="AlphaFoldDB" id="A0A6J5CGZ4"/>
<dbReference type="EMBL" id="CADIKC010000010">
    <property type="protein sequence ID" value="CAB3734898.1"/>
    <property type="molecule type" value="Genomic_DNA"/>
</dbReference>
<gene>
    <name evidence="1" type="ORF">LMG24238_06090</name>
</gene>
<proteinExistence type="predicted"/>
<evidence type="ECO:0000313" key="2">
    <source>
        <dbReference type="Proteomes" id="UP000494255"/>
    </source>
</evidence>
<reference evidence="1 2" key="1">
    <citation type="submission" date="2020-04" db="EMBL/GenBank/DDBJ databases">
        <authorList>
            <person name="De Canck E."/>
        </authorList>
    </citation>
    <scope>NUCLEOTIDE SEQUENCE [LARGE SCALE GENOMIC DNA]</scope>
    <source>
        <strain evidence="1 2">LMG 24238</strain>
    </source>
</reference>